<name>A0A6H5HG75_9HEMI</name>
<evidence type="ECO:0000313" key="1">
    <source>
        <dbReference type="EMBL" id="CAB0015368.1"/>
    </source>
</evidence>
<dbReference type="AlphaFoldDB" id="A0A6H5HG75"/>
<sequence>MDTRGSGQPFACSLSRMKGHHDFLNAPLMSRNSPSKYLLLHHNWLPAASAQYPQCSLTSGRDEPAPEVLAYSLHFQGVPQQKPCNRPPKINASSRQ</sequence>
<accession>A0A6H5HG75</accession>
<keyword evidence="2" id="KW-1185">Reference proteome</keyword>
<protein>
    <submittedName>
        <fullName evidence="1">Uncharacterized protein</fullName>
    </submittedName>
</protein>
<dbReference type="EMBL" id="CADCXU010028953">
    <property type="protein sequence ID" value="CAB0015368.1"/>
    <property type="molecule type" value="Genomic_DNA"/>
</dbReference>
<gene>
    <name evidence="1" type="ORF">NTEN_LOCUS19708</name>
</gene>
<proteinExistence type="predicted"/>
<organism evidence="1 2">
    <name type="scientific">Nesidiocoris tenuis</name>
    <dbReference type="NCBI Taxonomy" id="355587"/>
    <lineage>
        <taxon>Eukaryota</taxon>
        <taxon>Metazoa</taxon>
        <taxon>Ecdysozoa</taxon>
        <taxon>Arthropoda</taxon>
        <taxon>Hexapoda</taxon>
        <taxon>Insecta</taxon>
        <taxon>Pterygota</taxon>
        <taxon>Neoptera</taxon>
        <taxon>Paraneoptera</taxon>
        <taxon>Hemiptera</taxon>
        <taxon>Heteroptera</taxon>
        <taxon>Panheteroptera</taxon>
        <taxon>Cimicomorpha</taxon>
        <taxon>Miridae</taxon>
        <taxon>Dicyphina</taxon>
        <taxon>Nesidiocoris</taxon>
    </lineage>
</organism>
<reference evidence="1 2" key="1">
    <citation type="submission" date="2020-02" db="EMBL/GenBank/DDBJ databases">
        <authorList>
            <person name="Ferguson B K."/>
        </authorList>
    </citation>
    <scope>NUCLEOTIDE SEQUENCE [LARGE SCALE GENOMIC DNA]</scope>
</reference>
<dbReference type="Proteomes" id="UP000479000">
    <property type="component" value="Unassembled WGS sequence"/>
</dbReference>
<evidence type="ECO:0000313" key="2">
    <source>
        <dbReference type="Proteomes" id="UP000479000"/>
    </source>
</evidence>